<dbReference type="InterPro" id="IPR050098">
    <property type="entry name" value="TFPI/VKTCI-like"/>
</dbReference>
<dbReference type="PRINTS" id="PR00759">
    <property type="entry name" value="BASICPTASE"/>
</dbReference>
<feature type="transmembrane region" description="Helical" evidence="6">
    <location>
        <begin position="148"/>
        <end position="174"/>
    </location>
</feature>
<protein>
    <recommendedName>
        <fullName evidence="7">BPTI/Kunitz inhibitor domain-containing protein</fullName>
    </recommendedName>
</protein>
<dbReference type="GO" id="GO:0004867">
    <property type="term" value="F:serine-type endopeptidase inhibitor activity"/>
    <property type="evidence" value="ECO:0007669"/>
    <property type="project" value="UniProtKB-KW"/>
</dbReference>
<keyword evidence="5" id="KW-1015">Disulfide bond</keyword>
<evidence type="ECO:0000256" key="3">
    <source>
        <dbReference type="ARBA" id="ARBA00022690"/>
    </source>
</evidence>
<keyword evidence="6" id="KW-0812">Transmembrane</keyword>
<evidence type="ECO:0000256" key="6">
    <source>
        <dbReference type="SAM" id="Phobius"/>
    </source>
</evidence>
<evidence type="ECO:0000256" key="2">
    <source>
        <dbReference type="ARBA" id="ARBA00022525"/>
    </source>
</evidence>
<evidence type="ECO:0000256" key="1">
    <source>
        <dbReference type="ARBA" id="ARBA00004613"/>
    </source>
</evidence>
<dbReference type="InterPro" id="IPR002223">
    <property type="entry name" value="Kunitz_BPTI"/>
</dbReference>
<dbReference type="Ensembl" id="ENSPNYT00000022611.1">
    <property type="protein sequence ID" value="ENSPNYP00000022071.1"/>
    <property type="gene ID" value="ENSPNYG00000016647.1"/>
</dbReference>
<proteinExistence type="predicted"/>
<feature type="domain" description="BPTI/Kunitz inhibitor" evidence="7">
    <location>
        <begin position="79"/>
        <end position="129"/>
    </location>
</feature>
<comment type="subcellular location">
    <subcellularLocation>
        <location evidence="1">Secreted</location>
    </subcellularLocation>
</comment>
<sequence length="197" mass="22112">MPFLFLCRKNGFCVQFWYGGCGGNGNRFDSEALCLKNCVRSGKCRGGSSIKKLYSSKSSITLNSGLQPFLLEFCKCSAVKLPQEEGTCAKFVLKWHYDAANKSCMRFWYGGCGGNQNRFDTYEQCVKACGKPGTPLVSSTLLSDFKAVIFFILWLSLLFTFQIHIAALFCFFLNSLHPCGLFHYFTVTKSTAMFTRV</sequence>
<evidence type="ECO:0000256" key="5">
    <source>
        <dbReference type="ARBA" id="ARBA00023157"/>
    </source>
</evidence>
<dbReference type="SMART" id="SM00131">
    <property type="entry name" value="KU"/>
    <property type="match status" value="2"/>
</dbReference>
<dbReference type="Gene3D" id="4.10.410.10">
    <property type="entry name" value="Pancreatic trypsin inhibitor Kunitz domain"/>
    <property type="match status" value="2"/>
</dbReference>
<dbReference type="InterPro" id="IPR036880">
    <property type="entry name" value="Kunitz_BPTI_sf"/>
</dbReference>
<reference evidence="8" key="1">
    <citation type="submission" date="2023-09" db="UniProtKB">
        <authorList>
            <consortium name="Ensembl"/>
        </authorList>
    </citation>
    <scope>IDENTIFICATION</scope>
</reference>
<organism evidence="8">
    <name type="scientific">Pundamilia nyererei</name>
    <dbReference type="NCBI Taxonomy" id="303518"/>
    <lineage>
        <taxon>Eukaryota</taxon>
        <taxon>Metazoa</taxon>
        <taxon>Chordata</taxon>
        <taxon>Craniata</taxon>
        <taxon>Vertebrata</taxon>
        <taxon>Euteleostomi</taxon>
        <taxon>Actinopterygii</taxon>
        <taxon>Neopterygii</taxon>
        <taxon>Teleostei</taxon>
        <taxon>Neoteleostei</taxon>
        <taxon>Acanthomorphata</taxon>
        <taxon>Ovalentaria</taxon>
        <taxon>Cichlomorphae</taxon>
        <taxon>Cichliformes</taxon>
        <taxon>Cichlidae</taxon>
        <taxon>African cichlids</taxon>
        <taxon>Pseudocrenilabrinae</taxon>
        <taxon>Haplochromini</taxon>
        <taxon>Pundamilia</taxon>
    </lineage>
</organism>
<dbReference type="PROSITE" id="PS00280">
    <property type="entry name" value="BPTI_KUNITZ_1"/>
    <property type="match status" value="2"/>
</dbReference>
<keyword evidence="6" id="KW-1133">Transmembrane helix</keyword>
<evidence type="ECO:0000256" key="4">
    <source>
        <dbReference type="ARBA" id="ARBA00022900"/>
    </source>
</evidence>
<accession>A0A3B4GL07</accession>
<dbReference type="Pfam" id="PF00014">
    <property type="entry name" value="Kunitz_BPTI"/>
    <property type="match status" value="2"/>
</dbReference>
<name>A0A3B4GL07_9CICH</name>
<dbReference type="FunFam" id="4.10.410.10:FF:000020">
    <property type="entry name" value="Collagen, type VI, alpha 3"/>
    <property type="match status" value="1"/>
</dbReference>
<dbReference type="PROSITE" id="PS50279">
    <property type="entry name" value="BPTI_KUNITZ_2"/>
    <property type="match status" value="2"/>
</dbReference>
<evidence type="ECO:0000313" key="8">
    <source>
        <dbReference type="Ensembl" id="ENSPNYP00000022071.1"/>
    </source>
</evidence>
<dbReference type="PANTHER" id="PTHR10083:SF381">
    <property type="entry name" value="BPTI_KUNITZ INHIBITOR DOMAIN-CONTAINING PROTEIN"/>
    <property type="match status" value="1"/>
</dbReference>
<dbReference type="PANTHER" id="PTHR10083">
    <property type="entry name" value="KUNITZ-TYPE PROTEASE INHIBITOR-RELATED"/>
    <property type="match status" value="1"/>
</dbReference>
<keyword evidence="3" id="KW-0646">Protease inhibitor</keyword>
<keyword evidence="2" id="KW-0964">Secreted</keyword>
<keyword evidence="4" id="KW-0722">Serine protease inhibitor</keyword>
<dbReference type="InterPro" id="IPR020901">
    <property type="entry name" value="Prtase_inh_Kunz-CS"/>
</dbReference>
<dbReference type="AlphaFoldDB" id="A0A3B4GL07"/>
<evidence type="ECO:0000259" key="7">
    <source>
        <dbReference type="PROSITE" id="PS50279"/>
    </source>
</evidence>
<dbReference type="SUPFAM" id="SSF57362">
    <property type="entry name" value="BPTI-like"/>
    <property type="match status" value="2"/>
</dbReference>
<dbReference type="GO" id="GO:0005615">
    <property type="term" value="C:extracellular space"/>
    <property type="evidence" value="ECO:0007669"/>
    <property type="project" value="TreeGrafter"/>
</dbReference>
<dbReference type="GeneTree" id="ENSGT01070000254188"/>
<keyword evidence="6" id="KW-0472">Membrane</keyword>
<feature type="domain" description="BPTI/Kunitz inhibitor" evidence="7">
    <location>
        <begin position="1"/>
        <end position="38"/>
    </location>
</feature>